<dbReference type="EMBL" id="JAKWBL010000004">
    <property type="protein sequence ID" value="MCH5600354.1"/>
    <property type="molecule type" value="Genomic_DNA"/>
</dbReference>
<dbReference type="Pfam" id="PF03009">
    <property type="entry name" value="GDPD"/>
    <property type="match status" value="1"/>
</dbReference>
<gene>
    <name evidence="2" type="ORF">MKP09_21765</name>
</gene>
<dbReference type="Proteomes" id="UP001202248">
    <property type="component" value="Unassembled WGS sequence"/>
</dbReference>
<organism evidence="2 3">
    <name type="scientific">Niabella ginsengisoli</name>
    <dbReference type="NCBI Taxonomy" id="522298"/>
    <lineage>
        <taxon>Bacteria</taxon>
        <taxon>Pseudomonadati</taxon>
        <taxon>Bacteroidota</taxon>
        <taxon>Chitinophagia</taxon>
        <taxon>Chitinophagales</taxon>
        <taxon>Chitinophagaceae</taxon>
        <taxon>Niabella</taxon>
    </lineage>
</organism>
<protein>
    <recommendedName>
        <fullName evidence="1">GP-PDE domain-containing protein</fullName>
    </recommendedName>
</protein>
<dbReference type="InterPro" id="IPR030395">
    <property type="entry name" value="GP_PDE_dom"/>
</dbReference>
<accession>A0ABS9SPR4</accession>
<proteinExistence type="predicted"/>
<dbReference type="PROSITE" id="PS51704">
    <property type="entry name" value="GP_PDE"/>
    <property type="match status" value="1"/>
</dbReference>
<feature type="domain" description="GP-PDE" evidence="1">
    <location>
        <begin position="5"/>
        <end position="233"/>
    </location>
</feature>
<comment type="caution">
    <text evidence="2">The sequence shown here is derived from an EMBL/GenBank/DDBJ whole genome shotgun (WGS) entry which is preliminary data.</text>
</comment>
<evidence type="ECO:0000259" key="1">
    <source>
        <dbReference type="PROSITE" id="PS51704"/>
    </source>
</evidence>
<dbReference type="Gene3D" id="3.20.20.190">
    <property type="entry name" value="Phosphatidylinositol (PI) phosphodiesterase"/>
    <property type="match status" value="1"/>
</dbReference>
<dbReference type="RefSeq" id="WP_240832438.1">
    <property type="nucleotide sequence ID" value="NZ_JAKWBL010000004.1"/>
</dbReference>
<reference evidence="2 3" key="1">
    <citation type="submission" date="2022-02" db="EMBL/GenBank/DDBJ databases">
        <authorList>
            <person name="Min J."/>
        </authorList>
    </citation>
    <scope>NUCLEOTIDE SEQUENCE [LARGE SCALE GENOMIC DNA]</scope>
    <source>
        <strain evidence="2 3">GR10-1</strain>
    </source>
</reference>
<dbReference type="SUPFAM" id="SSF51695">
    <property type="entry name" value="PLC-like phosphodiesterases"/>
    <property type="match status" value="1"/>
</dbReference>
<dbReference type="PANTHER" id="PTHR46211:SF1">
    <property type="entry name" value="GLYCEROPHOSPHODIESTER PHOSPHODIESTERASE, CYTOPLASMIC"/>
    <property type="match status" value="1"/>
</dbReference>
<sequence>MRFDNKVIAHRGAWKNTGAPENSIASLKAAIDMGCGGTEFDIHMTSDEVLVVNHNADFLGTPIETSTYKQLLDKKLENGETIPTLENYLKTGLNQKRTKLVAEIKTSKISKERSLKLTQKVVDMVKKLHGQSQVVYIAFDYDVCKKVRSLQPKAPVQYLNGDVSAEKLKADLLDADYHYSVFQKDNNWIKNAKQLGVKTNAWTVNDEKIMDEFLAEGIDFITTNEPELLLKKLSK</sequence>
<keyword evidence="3" id="KW-1185">Reference proteome</keyword>
<evidence type="ECO:0000313" key="3">
    <source>
        <dbReference type="Proteomes" id="UP001202248"/>
    </source>
</evidence>
<name>A0ABS9SPR4_9BACT</name>
<dbReference type="InterPro" id="IPR017946">
    <property type="entry name" value="PLC-like_Pdiesterase_TIM-brl"/>
</dbReference>
<dbReference type="PANTHER" id="PTHR46211">
    <property type="entry name" value="GLYCEROPHOSPHORYL DIESTER PHOSPHODIESTERASE"/>
    <property type="match status" value="1"/>
</dbReference>
<evidence type="ECO:0000313" key="2">
    <source>
        <dbReference type="EMBL" id="MCH5600354.1"/>
    </source>
</evidence>